<dbReference type="PANTHER" id="PTHR15955">
    <property type="entry name" value="RWD DOMAIN CONTAINING PROTEIN 2"/>
    <property type="match status" value="1"/>
</dbReference>
<dbReference type="Proteomes" id="UP000282613">
    <property type="component" value="Unassembled WGS sequence"/>
</dbReference>
<dbReference type="InterPro" id="IPR016135">
    <property type="entry name" value="UBQ-conjugating_enzyme/RWD"/>
</dbReference>
<dbReference type="PANTHER" id="PTHR15955:SF8">
    <property type="entry name" value="RWD DOMAIN-CONTAINING PROTEIN 2B-RELATED"/>
    <property type="match status" value="1"/>
</dbReference>
<dbReference type="PROSITE" id="PS51074">
    <property type="entry name" value="DPH_MB"/>
    <property type="match status" value="1"/>
</dbReference>
<dbReference type="Pfam" id="PF05207">
    <property type="entry name" value="Zn_ribbon_CSL"/>
    <property type="match status" value="1"/>
</dbReference>
<accession>A0A0R3W9R6</accession>
<name>A0A0R3W9R6_TAEAS</name>
<dbReference type="STRING" id="60517.A0A0R3W9R6"/>
<dbReference type="InterPro" id="IPR007872">
    <property type="entry name" value="DPH_MB_dom"/>
</dbReference>
<evidence type="ECO:0000259" key="5">
    <source>
        <dbReference type="PROSITE" id="PS51074"/>
    </source>
</evidence>
<feature type="region of interest" description="Disordered" evidence="4">
    <location>
        <begin position="202"/>
        <end position="228"/>
    </location>
</feature>
<sequence>MSILHDEIEIEDMEYDEEEQIYHYPCPCGDRFEIYKADLEMGEDIARCPSCSLIIRVIYDPDAFIQRTEDEKSTGVILHEKKAEIDLIRSIFTSDELVFSDPSLIEELDLLTSQNLPIEDKDIDLTLKIAFPELPPSIVLRVKQSESVVNEKALNAAFHEWLDEVSDTAEPIICSAADWLRSALDEDHWDAYLGRDAFKVTKSPSPLQPQVKSATSVDCSPTTSSKTLSKKAPQEAEVCYWIFSHHIRNPKKRKVIVDWARESNLTGCCLPGKPGTVVIEGPEDKVEEYWKRIRVLTWKRIQLKDREVITQRRFTDGFFEVGGTLAEKIRYMREHGISQERIAAHFGFKVDEPFINAKQRA</sequence>
<proteinExistence type="inferred from homology"/>
<feature type="compositionally biased region" description="Polar residues" evidence="4">
    <location>
        <begin position="202"/>
        <end position="221"/>
    </location>
</feature>
<protein>
    <submittedName>
        <fullName evidence="8">DPH-type MB domain-containing protein</fullName>
    </submittedName>
</protein>
<dbReference type="AlphaFoldDB" id="A0A0R3W9R6"/>
<dbReference type="FunFam" id="3.10.660.10:FF:000001">
    <property type="entry name" value="Diphthamide biosynthesis 3"/>
    <property type="match status" value="1"/>
</dbReference>
<keyword evidence="7" id="KW-1185">Reference proteome</keyword>
<dbReference type="WBParaSite" id="TASK_0000722101-mRNA-1">
    <property type="protein sequence ID" value="TASK_0000722101-mRNA-1"/>
    <property type="gene ID" value="TASK_0000722101"/>
</dbReference>
<dbReference type="InterPro" id="IPR036671">
    <property type="entry name" value="DPH_MB_sf"/>
</dbReference>
<reference evidence="6 7" key="2">
    <citation type="submission" date="2018-11" db="EMBL/GenBank/DDBJ databases">
        <authorList>
            <consortium name="Pathogen Informatics"/>
        </authorList>
    </citation>
    <scope>NUCLEOTIDE SEQUENCE [LARGE SCALE GENOMIC DNA]</scope>
</reference>
<dbReference type="OrthoDB" id="432412at2759"/>
<evidence type="ECO:0000313" key="6">
    <source>
        <dbReference type="EMBL" id="VDK38047.1"/>
    </source>
</evidence>
<feature type="domain" description="DPH-type MB" evidence="5">
    <location>
        <begin position="4"/>
        <end position="60"/>
    </location>
</feature>
<evidence type="ECO:0000256" key="4">
    <source>
        <dbReference type="SAM" id="MobiDB-lite"/>
    </source>
</evidence>
<dbReference type="GO" id="GO:0046872">
    <property type="term" value="F:metal ion binding"/>
    <property type="evidence" value="ECO:0007669"/>
    <property type="project" value="UniProtKB-KW"/>
</dbReference>
<evidence type="ECO:0000313" key="7">
    <source>
        <dbReference type="Proteomes" id="UP000282613"/>
    </source>
</evidence>
<dbReference type="Gene3D" id="3.10.660.10">
    <property type="entry name" value="DPH Zinc finger"/>
    <property type="match status" value="1"/>
</dbReference>
<evidence type="ECO:0000256" key="2">
    <source>
        <dbReference type="ARBA" id="ARBA00023004"/>
    </source>
</evidence>
<comment type="similarity">
    <text evidence="3">Belongs to the DPH3 family.</text>
</comment>
<dbReference type="SUPFAM" id="SSF144217">
    <property type="entry name" value="CSL zinc finger"/>
    <property type="match status" value="1"/>
</dbReference>
<dbReference type="InterPro" id="IPR059181">
    <property type="entry name" value="RWDD2A-B_C"/>
</dbReference>
<dbReference type="SUPFAM" id="SSF54495">
    <property type="entry name" value="UBC-like"/>
    <property type="match status" value="1"/>
</dbReference>
<evidence type="ECO:0000313" key="8">
    <source>
        <dbReference type="WBParaSite" id="TASK_0000722101-mRNA-1"/>
    </source>
</evidence>
<gene>
    <name evidence="6" type="ORF">TASK_LOCUS7222</name>
</gene>
<keyword evidence="2" id="KW-0408">Iron</keyword>
<dbReference type="CDD" id="cd24163">
    <property type="entry name" value="RWDD2_C"/>
    <property type="match status" value="1"/>
</dbReference>
<dbReference type="InterPro" id="IPR017359">
    <property type="entry name" value="Phi-like"/>
</dbReference>
<dbReference type="InterPro" id="IPR010541">
    <property type="entry name" value="Prp3_C"/>
</dbReference>
<organism evidence="8">
    <name type="scientific">Taenia asiatica</name>
    <name type="common">Asian tapeworm</name>
    <dbReference type="NCBI Taxonomy" id="60517"/>
    <lineage>
        <taxon>Eukaryota</taxon>
        <taxon>Metazoa</taxon>
        <taxon>Spiralia</taxon>
        <taxon>Lophotrochozoa</taxon>
        <taxon>Platyhelminthes</taxon>
        <taxon>Cestoda</taxon>
        <taxon>Eucestoda</taxon>
        <taxon>Cyclophyllidea</taxon>
        <taxon>Taeniidae</taxon>
        <taxon>Taenia</taxon>
    </lineage>
</organism>
<dbReference type="EMBL" id="UYRS01018589">
    <property type="protein sequence ID" value="VDK38047.1"/>
    <property type="molecule type" value="Genomic_DNA"/>
</dbReference>
<keyword evidence="1" id="KW-0479">Metal-binding</keyword>
<dbReference type="Gene3D" id="3.10.110.10">
    <property type="entry name" value="Ubiquitin Conjugating Enzyme"/>
    <property type="match status" value="1"/>
</dbReference>
<reference evidence="8" key="1">
    <citation type="submission" date="2017-02" db="UniProtKB">
        <authorList>
            <consortium name="WormBaseParasite"/>
        </authorList>
    </citation>
    <scope>IDENTIFICATION</scope>
</reference>
<evidence type="ECO:0000256" key="3">
    <source>
        <dbReference type="ARBA" id="ARBA00024032"/>
    </source>
</evidence>
<dbReference type="Pfam" id="PF06544">
    <property type="entry name" value="Prp3_C"/>
    <property type="match status" value="1"/>
</dbReference>
<evidence type="ECO:0000256" key="1">
    <source>
        <dbReference type="ARBA" id="ARBA00022723"/>
    </source>
</evidence>